<keyword evidence="3" id="KW-0233">DNA recombination</keyword>
<evidence type="ECO:0000256" key="1">
    <source>
        <dbReference type="ARBA" id="ARBA00008857"/>
    </source>
</evidence>
<dbReference type="PANTHER" id="PTHR30349:SF64">
    <property type="entry name" value="PROPHAGE INTEGRASE INTD-RELATED"/>
    <property type="match status" value="1"/>
</dbReference>
<dbReference type="Pfam" id="PF13102">
    <property type="entry name" value="Phage_int_SAM_5"/>
    <property type="match status" value="1"/>
</dbReference>
<sequence length="428" mass="50942">MNSITLNLELNKSHKNKRGLHSIRLFIYNSFTKERYYFRTPFKLSKADFENSWIKNKSAAKHRNMNLEMSKFLDKVDNCILKMKNFDKDEFKELFYGSGGKKNLKYYYNKKINDFKDIGSYGTAQTYLNSQKFLKKYNNDKELDFNQINSKWLFKFDKYCTENGLLSVSSLGIYLRPLRTIFNLAIHEGVIPKEKYPFGRFGYTIPQAENKKKALTKSQVQQLFDIRPKSTAQKMAKDFWFFSYLTNGLNLKDIIMIKNRDLKDDYFLYERKKTQYNVKKRFTSKIYLTDFTKSVLNQYGNPDPNKPDDFVFNILNRNMSNEEQYKKKKDFNRRINRHFSKLVEMSDIDEKVSFYWARHSFATISILNGVRLEAVSKKLNHTSLETTMLYFKGFEEETYQKINSKILEFSNQEDDDKLSNLQSSLSIK</sequence>
<name>A0ABQ1SEX6_9FLAO</name>
<evidence type="ECO:0000313" key="5">
    <source>
        <dbReference type="EMBL" id="GGE27545.1"/>
    </source>
</evidence>
<dbReference type="InterPro" id="IPR025269">
    <property type="entry name" value="SAM-like_dom"/>
</dbReference>
<dbReference type="InterPro" id="IPR013762">
    <property type="entry name" value="Integrase-like_cat_sf"/>
</dbReference>
<feature type="domain" description="Tyr recombinase" evidence="4">
    <location>
        <begin position="210"/>
        <end position="403"/>
    </location>
</feature>
<dbReference type="SUPFAM" id="SSF56349">
    <property type="entry name" value="DNA breaking-rejoining enzymes"/>
    <property type="match status" value="1"/>
</dbReference>
<comment type="similarity">
    <text evidence="1">Belongs to the 'phage' integrase family.</text>
</comment>
<protein>
    <submittedName>
        <fullName evidence="5">Integrase</fullName>
    </submittedName>
</protein>
<keyword evidence="6" id="KW-1185">Reference proteome</keyword>
<dbReference type="Gene3D" id="1.10.443.10">
    <property type="entry name" value="Intergrase catalytic core"/>
    <property type="match status" value="1"/>
</dbReference>
<proteinExistence type="inferred from homology"/>
<dbReference type="PROSITE" id="PS51898">
    <property type="entry name" value="TYR_RECOMBINASE"/>
    <property type="match status" value="1"/>
</dbReference>
<evidence type="ECO:0000259" key="4">
    <source>
        <dbReference type="PROSITE" id="PS51898"/>
    </source>
</evidence>
<dbReference type="PANTHER" id="PTHR30349">
    <property type="entry name" value="PHAGE INTEGRASE-RELATED"/>
    <property type="match status" value="1"/>
</dbReference>
<dbReference type="InterPro" id="IPR010998">
    <property type="entry name" value="Integrase_recombinase_N"/>
</dbReference>
<evidence type="ECO:0000313" key="6">
    <source>
        <dbReference type="Proteomes" id="UP000599179"/>
    </source>
</evidence>
<dbReference type="Pfam" id="PF00589">
    <property type="entry name" value="Phage_integrase"/>
    <property type="match status" value="1"/>
</dbReference>
<dbReference type="InterPro" id="IPR002104">
    <property type="entry name" value="Integrase_catalytic"/>
</dbReference>
<keyword evidence="2" id="KW-0238">DNA-binding</keyword>
<comment type="caution">
    <text evidence="5">The sequence shown here is derived from an EMBL/GenBank/DDBJ whole genome shotgun (WGS) entry which is preliminary data.</text>
</comment>
<dbReference type="InterPro" id="IPR011010">
    <property type="entry name" value="DNA_brk_join_enz"/>
</dbReference>
<dbReference type="Proteomes" id="UP000599179">
    <property type="component" value="Unassembled WGS sequence"/>
</dbReference>
<evidence type="ECO:0000256" key="2">
    <source>
        <dbReference type="ARBA" id="ARBA00023125"/>
    </source>
</evidence>
<dbReference type="Gene3D" id="1.10.150.130">
    <property type="match status" value="1"/>
</dbReference>
<reference evidence="6" key="1">
    <citation type="journal article" date="2019" name="Int. J. Syst. Evol. Microbiol.">
        <title>The Global Catalogue of Microorganisms (GCM) 10K type strain sequencing project: providing services to taxonomists for standard genome sequencing and annotation.</title>
        <authorList>
            <consortium name="The Broad Institute Genomics Platform"/>
            <consortium name="The Broad Institute Genome Sequencing Center for Infectious Disease"/>
            <person name="Wu L."/>
            <person name="Ma J."/>
        </authorList>
    </citation>
    <scope>NUCLEOTIDE SEQUENCE [LARGE SCALE GENOMIC DNA]</scope>
    <source>
        <strain evidence="6">CGMCC 1.12931</strain>
    </source>
</reference>
<dbReference type="EMBL" id="BMGM01000002">
    <property type="protein sequence ID" value="GGE27545.1"/>
    <property type="molecule type" value="Genomic_DNA"/>
</dbReference>
<accession>A0ABQ1SEX6</accession>
<evidence type="ECO:0000256" key="3">
    <source>
        <dbReference type="ARBA" id="ARBA00023172"/>
    </source>
</evidence>
<dbReference type="InterPro" id="IPR050090">
    <property type="entry name" value="Tyrosine_recombinase_XerCD"/>
</dbReference>
<gene>
    <name evidence="5" type="ORF">GCM10010832_05310</name>
</gene>
<dbReference type="RefSeq" id="WP_188457543.1">
    <property type="nucleotide sequence ID" value="NZ_BMGM01000002.1"/>
</dbReference>
<organism evidence="5 6">
    <name type="scientific">Psychroflexus planctonicus</name>
    <dbReference type="NCBI Taxonomy" id="1526575"/>
    <lineage>
        <taxon>Bacteria</taxon>
        <taxon>Pseudomonadati</taxon>
        <taxon>Bacteroidota</taxon>
        <taxon>Flavobacteriia</taxon>
        <taxon>Flavobacteriales</taxon>
        <taxon>Flavobacteriaceae</taxon>
        <taxon>Psychroflexus</taxon>
    </lineage>
</organism>